<dbReference type="Gramene" id="ESQ37596">
    <property type="protein sequence ID" value="ESQ37596"/>
    <property type="gene ID" value="EUTSA_v10003031mg"/>
</dbReference>
<evidence type="ECO:0000259" key="1">
    <source>
        <dbReference type="PROSITE" id="PS50127"/>
    </source>
</evidence>
<dbReference type="InterPro" id="IPR016135">
    <property type="entry name" value="UBQ-conjugating_enzyme/RWD"/>
</dbReference>
<dbReference type="SUPFAM" id="SSF54495">
    <property type="entry name" value="UBC-like"/>
    <property type="match status" value="1"/>
</dbReference>
<gene>
    <name evidence="2" type="ORF">EUTSA_v10003031mg</name>
</gene>
<dbReference type="STRING" id="72664.V4MYG6"/>
<dbReference type="CDD" id="cd00195">
    <property type="entry name" value="UBCc_UEV"/>
    <property type="match status" value="1"/>
</dbReference>
<dbReference type="Proteomes" id="UP000030689">
    <property type="component" value="Unassembled WGS sequence"/>
</dbReference>
<dbReference type="EMBL" id="KI517609">
    <property type="protein sequence ID" value="ESQ37596.1"/>
    <property type="molecule type" value="Genomic_DNA"/>
</dbReference>
<organism evidence="2 3">
    <name type="scientific">Eutrema salsugineum</name>
    <name type="common">Saltwater cress</name>
    <name type="synonym">Sisymbrium salsugineum</name>
    <dbReference type="NCBI Taxonomy" id="72664"/>
    <lineage>
        <taxon>Eukaryota</taxon>
        <taxon>Viridiplantae</taxon>
        <taxon>Streptophyta</taxon>
        <taxon>Embryophyta</taxon>
        <taxon>Tracheophyta</taxon>
        <taxon>Spermatophyta</taxon>
        <taxon>Magnoliopsida</taxon>
        <taxon>eudicotyledons</taxon>
        <taxon>Gunneridae</taxon>
        <taxon>Pentapetalae</taxon>
        <taxon>rosids</taxon>
        <taxon>malvids</taxon>
        <taxon>Brassicales</taxon>
        <taxon>Brassicaceae</taxon>
        <taxon>Eutremeae</taxon>
        <taxon>Eutrema</taxon>
    </lineage>
</organism>
<dbReference type="KEGG" id="eus:EUTSA_v10003031mg"/>
<dbReference type="eggNOG" id="KOG0417">
    <property type="taxonomic scope" value="Eukaryota"/>
</dbReference>
<feature type="domain" description="UBC core" evidence="1">
    <location>
        <begin position="2"/>
        <end position="150"/>
    </location>
</feature>
<dbReference type="SMART" id="SM00212">
    <property type="entry name" value="UBCc"/>
    <property type="match status" value="1"/>
</dbReference>
<evidence type="ECO:0000313" key="2">
    <source>
        <dbReference type="EMBL" id="ESQ37596.1"/>
    </source>
</evidence>
<name>V4MYG6_EUTSA</name>
<dbReference type="Gene3D" id="3.10.110.10">
    <property type="entry name" value="Ubiquitin Conjugating Enzyme"/>
    <property type="match status" value="1"/>
</dbReference>
<dbReference type="InterPro" id="IPR000608">
    <property type="entry name" value="UBC"/>
</dbReference>
<dbReference type="AlphaFoldDB" id="V4MYG6"/>
<dbReference type="PANTHER" id="PTHR24068">
    <property type="entry name" value="UBIQUITIN-CONJUGATING ENZYME E2"/>
    <property type="match status" value="1"/>
</dbReference>
<reference evidence="2 3" key="1">
    <citation type="journal article" date="2013" name="Front. Plant Sci.">
        <title>The Reference Genome of the Halophytic Plant Eutrema salsugineum.</title>
        <authorList>
            <person name="Yang R."/>
            <person name="Jarvis D.E."/>
            <person name="Chen H."/>
            <person name="Beilstein M.A."/>
            <person name="Grimwood J."/>
            <person name="Jenkins J."/>
            <person name="Shu S."/>
            <person name="Prochnik S."/>
            <person name="Xin M."/>
            <person name="Ma C."/>
            <person name="Schmutz J."/>
            <person name="Wing R.A."/>
            <person name="Mitchell-Olds T."/>
            <person name="Schumaker K.S."/>
            <person name="Wang X."/>
        </authorList>
    </citation>
    <scope>NUCLEOTIDE SEQUENCE [LARGE SCALE GENOMIC DNA]</scope>
</reference>
<evidence type="ECO:0000313" key="3">
    <source>
        <dbReference type="Proteomes" id="UP000030689"/>
    </source>
</evidence>
<sequence>MAPKAWIMTHLRELVRFPASGFSAGPVAEDIYEWQATLLGPPHSPYEGGIFFISIHFPPDYPFKPPMVLWKTPILHPNIDQPRVFHPLLVTATWKVGTMVKELLQALHDMLLHPKVEEEDNYIADVARMCVLEPEWFKKKARLMTEQHAMN</sequence>
<protein>
    <recommendedName>
        <fullName evidence="1">UBC core domain-containing protein</fullName>
    </recommendedName>
</protein>
<dbReference type="PROSITE" id="PS50127">
    <property type="entry name" value="UBC_2"/>
    <property type="match status" value="1"/>
</dbReference>
<accession>V4MYG6</accession>
<keyword evidence="3" id="KW-1185">Reference proteome</keyword>
<dbReference type="Pfam" id="PF00179">
    <property type="entry name" value="UQ_con"/>
    <property type="match status" value="1"/>
</dbReference>
<proteinExistence type="predicted"/>